<dbReference type="Proteomes" id="UP000198869">
    <property type="component" value="Unassembled WGS sequence"/>
</dbReference>
<reference evidence="3" key="1">
    <citation type="submission" date="2016-10" db="EMBL/GenBank/DDBJ databases">
        <authorList>
            <person name="Varghese N."/>
            <person name="Submissions S."/>
        </authorList>
    </citation>
    <scope>NUCLEOTIDE SEQUENCE [LARGE SCALE GENOMIC DNA]</scope>
    <source>
        <strain evidence="3">DSM 17071</strain>
    </source>
</reference>
<evidence type="ECO:0000313" key="2">
    <source>
        <dbReference type="EMBL" id="SDH58089.1"/>
    </source>
</evidence>
<keyword evidence="1" id="KW-0732">Signal</keyword>
<dbReference type="RefSeq" id="WP_089853405.1">
    <property type="nucleotide sequence ID" value="NZ_FNDW01000001.1"/>
</dbReference>
<dbReference type="InterPro" id="IPR021457">
    <property type="entry name" value="DUF3108"/>
</dbReference>
<dbReference type="AlphaFoldDB" id="A0A1G8DKV7"/>
<protein>
    <recommendedName>
        <fullName evidence="4">START domain-containing protein</fullName>
    </recommendedName>
</protein>
<name>A0A1G8DKV7_9FLAO</name>
<evidence type="ECO:0000256" key="1">
    <source>
        <dbReference type="SAM" id="SignalP"/>
    </source>
</evidence>
<accession>A0A1G8DKV7</accession>
<proteinExistence type="predicted"/>
<dbReference type="EMBL" id="FNDW01000001">
    <property type="protein sequence ID" value="SDH58089.1"/>
    <property type="molecule type" value="Genomic_DNA"/>
</dbReference>
<feature type="signal peptide" evidence="1">
    <location>
        <begin position="1"/>
        <end position="17"/>
    </location>
</feature>
<keyword evidence="3" id="KW-1185">Reference proteome</keyword>
<dbReference type="STRING" id="311334.SAMN05421846_101214"/>
<evidence type="ECO:0008006" key="4">
    <source>
        <dbReference type="Google" id="ProtNLM"/>
    </source>
</evidence>
<evidence type="ECO:0000313" key="3">
    <source>
        <dbReference type="Proteomes" id="UP000198869"/>
    </source>
</evidence>
<feature type="chain" id="PRO_5011517943" description="START domain-containing protein" evidence="1">
    <location>
        <begin position="18"/>
        <end position="240"/>
    </location>
</feature>
<sequence>MKTFLILLVMSSANFFAQKTLNPNNVKPESKFIKNEISDAVWYAENGDQKIEIGKITTEIKKVDKTKLLIKTTVKMNQAPGKPWVDSTVVRVSDFQPIYHSSYNLMRDMVLNFEKNKATGYYLDKKSQKKDLVDEKISTQYFDSNSYPALIRFLPLKEHYSADIPIFDYNPTAKKGVIKAYIEDINSGELNGKKVWIVKTTDDIQDRKTISTYFIDKSTREVLKQEIDAGGRKMVMESVK</sequence>
<dbReference type="Pfam" id="PF11306">
    <property type="entry name" value="DUF3108"/>
    <property type="match status" value="1"/>
</dbReference>
<dbReference type="OrthoDB" id="756873at2"/>
<gene>
    <name evidence="2" type="ORF">SAMN05421846_101214</name>
</gene>
<organism evidence="2 3">
    <name type="scientific">Chryseobacterium taeanense</name>
    <dbReference type="NCBI Taxonomy" id="311334"/>
    <lineage>
        <taxon>Bacteria</taxon>
        <taxon>Pseudomonadati</taxon>
        <taxon>Bacteroidota</taxon>
        <taxon>Flavobacteriia</taxon>
        <taxon>Flavobacteriales</taxon>
        <taxon>Weeksellaceae</taxon>
        <taxon>Chryseobacterium group</taxon>
        <taxon>Chryseobacterium</taxon>
    </lineage>
</organism>